<sequence length="135" mass="15786">MIAAWEKLKPDIIQESFHRLHLEEVWEGCNQYDLPIMHTCLYNRSTKSKKKLMILEVIEKDSIKDDDGISLPRYIIDSFGQKDVLEIKTIGHYVKQNASFVDLEGFEQNCSSSISKLLCYKILKQVNFDLLKKNF</sequence>
<name>A0ABR2KL19_9EUKA</name>
<dbReference type="EMBL" id="JAPFFF010000004">
    <property type="protein sequence ID" value="KAK8891498.1"/>
    <property type="molecule type" value="Genomic_DNA"/>
</dbReference>
<protein>
    <submittedName>
        <fullName evidence="1">Uncharacterized protein</fullName>
    </submittedName>
</protein>
<keyword evidence="2" id="KW-1185">Reference proteome</keyword>
<comment type="caution">
    <text evidence="1">The sequence shown here is derived from an EMBL/GenBank/DDBJ whole genome shotgun (WGS) entry which is preliminary data.</text>
</comment>
<accession>A0ABR2KL19</accession>
<evidence type="ECO:0000313" key="2">
    <source>
        <dbReference type="Proteomes" id="UP001470230"/>
    </source>
</evidence>
<dbReference type="Proteomes" id="UP001470230">
    <property type="component" value="Unassembled WGS sequence"/>
</dbReference>
<reference evidence="1 2" key="1">
    <citation type="submission" date="2024-04" db="EMBL/GenBank/DDBJ databases">
        <title>Tritrichomonas musculus Genome.</title>
        <authorList>
            <person name="Alves-Ferreira E."/>
            <person name="Grigg M."/>
            <person name="Lorenzi H."/>
            <person name="Galac M."/>
        </authorList>
    </citation>
    <scope>NUCLEOTIDE SEQUENCE [LARGE SCALE GENOMIC DNA]</scope>
    <source>
        <strain evidence="1 2">EAF2021</strain>
    </source>
</reference>
<proteinExistence type="predicted"/>
<gene>
    <name evidence="1" type="ORF">M9Y10_028708</name>
</gene>
<evidence type="ECO:0000313" key="1">
    <source>
        <dbReference type="EMBL" id="KAK8891498.1"/>
    </source>
</evidence>
<organism evidence="1 2">
    <name type="scientific">Tritrichomonas musculus</name>
    <dbReference type="NCBI Taxonomy" id="1915356"/>
    <lineage>
        <taxon>Eukaryota</taxon>
        <taxon>Metamonada</taxon>
        <taxon>Parabasalia</taxon>
        <taxon>Tritrichomonadida</taxon>
        <taxon>Tritrichomonadidae</taxon>
        <taxon>Tritrichomonas</taxon>
    </lineage>
</organism>